<gene>
    <name evidence="3" type="ORF">Y10_09160</name>
</gene>
<dbReference type="SUPFAM" id="SSF51445">
    <property type="entry name" value="(Trans)glycosidases"/>
    <property type="match status" value="1"/>
</dbReference>
<feature type="chain" id="PRO_5047362069" evidence="1">
    <location>
        <begin position="22"/>
        <end position="460"/>
    </location>
</feature>
<evidence type="ECO:0000313" key="3">
    <source>
        <dbReference type="EMBL" id="GLB48548.1"/>
    </source>
</evidence>
<dbReference type="EMBL" id="BRVO01000001">
    <property type="protein sequence ID" value="GLB48548.1"/>
    <property type="molecule type" value="Genomic_DNA"/>
</dbReference>
<reference evidence="3" key="1">
    <citation type="submission" date="2022-07" db="EMBL/GenBank/DDBJ databases">
        <title>Taxonomy of Novel Oxalotrophic and Methylotrophic Bacteria.</title>
        <authorList>
            <person name="Sahin N."/>
            <person name="Tani A."/>
        </authorList>
    </citation>
    <scope>NUCLEOTIDE SEQUENCE</scope>
    <source>
        <strain evidence="3">Y10</strain>
    </source>
</reference>
<name>A0ABQ5MGK1_9FLAO</name>
<evidence type="ECO:0000313" key="4">
    <source>
        <dbReference type="Proteomes" id="UP001143543"/>
    </source>
</evidence>
<protein>
    <submittedName>
        <fullName evidence="3">Alpha-amylase</fullName>
    </submittedName>
</protein>
<dbReference type="PANTHER" id="PTHR47786:SF2">
    <property type="entry name" value="GLYCOSYL HYDROLASE FAMILY 13 CATALYTIC DOMAIN-CONTAINING PROTEIN"/>
    <property type="match status" value="1"/>
</dbReference>
<dbReference type="CDD" id="cd11313">
    <property type="entry name" value="AmyAc_arch_bac_AmyA"/>
    <property type="match status" value="1"/>
</dbReference>
<feature type="domain" description="Glycosyl hydrolase family 13 catalytic" evidence="2">
    <location>
        <begin position="59"/>
        <end position="373"/>
    </location>
</feature>
<keyword evidence="4" id="KW-1185">Reference proteome</keyword>
<dbReference type="PANTHER" id="PTHR47786">
    <property type="entry name" value="ALPHA-1,4-GLUCAN:MALTOSE-1-PHOSPHATE MALTOSYLTRANSFERASE"/>
    <property type="match status" value="1"/>
</dbReference>
<evidence type="ECO:0000256" key="1">
    <source>
        <dbReference type="SAM" id="SignalP"/>
    </source>
</evidence>
<dbReference type="Pfam" id="PF16657">
    <property type="entry name" value="Malt_amylase_C"/>
    <property type="match status" value="1"/>
</dbReference>
<dbReference type="Pfam" id="PF00128">
    <property type="entry name" value="Alpha-amylase"/>
    <property type="match status" value="1"/>
</dbReference>
<dbReference type="InterPro" id="IPR006047">
    <property type="entry name" value="GH13_cat_dom"/>
</dbReference>
<dbReference type="Proteomes" id="UP001143543">
    <property type="component" value="Unassembled WGS sequence"/>
</dbReference>
<dbReference type="InterPro" id="IPR017853">
    <property type="entry name" value="GH"/>
</dbReference>
<dbReference type="PROSITE" id="PS51257">
    <property type="entry name" value="PROKAR_LIPOPROTEIN"/>
    <property type="match status" value="1"/>
</dbReference>
<dbReference type="RefSeq" id="WP_281764183.1">
    <property type="nucleotide sequence ID" value="NZ_BRVO01000001.1"/>
</dbReference>
<sequence length="460" mass="51943">MKKIVLSLVMLAFLASCNENAKPKETKTTEETEVLAPISDSVLETATIYEANIRQYSEEGTFDAFTKDIPALKEMGIDIIWVMPIYPISSTKSKGSLGSYYAITDYTKVNPEFGTLEDFQELVKTAHDNGIYVILDWVANHTGWDHVWITEHPDYYTQDKDGNIVDPLNPETGESWGWTDVADLNYDNKAMRKEMTEDMAYWIKEQHIDGFRCDVADNVPTDFWEEAIPALRAEKDIFMLAESAKAELVPAGFDMLYNWPGLHTMNDIAKGEKTADAWNALKAEQDSTYAKGTMFMNFITNHDENSWNGTVFERYGDGVETFAALEYMTPGMPLIYSGQEYDMNKALLFFEKDTINKTKGKFYPIYEKLNKLKATHPALNGGKNAAAYEVLPTTADAKVLAFKRSKEGDEVYYIANLTAAPVTAKVDLEGNFTEYMSGKPIQMGATALELKPWQYMILVK</sequence>
<dbReference type="InterPro" id="IPR013780">
    <property type="entry name" value="Glyco_hydro_b"/>
</dbReference>
<dbReference type="InterPro" id="IPR032091">
    <property type="entry name" value="Malt_amylase-like_C"/>
</dbReference>
<dbReference type="SUPFAM" id="SSF51011">
    <property type="entry name" value="Glycosyl hydrolase domain"/>
    <property type="match status" value="1"/>
</dbReference>
<proteinExistence type="predicted"/>
<keyword evidence="1" id="KW-0732">Signal</keyword>
<dbReference type="SMART" id="SM00642">
    <property type="entry name" value="Aamy"/>
    <property type="match status" value="1"/>
</dbReference>
<organism evidence="3 4">
    <name type="scientific">Neptunitalea lumnitzerae</name>
    <dbReference type="NCBI Taxonomy" id="2965509"/>
    <lineage>
        <taxon>Bacteria</taxon>
        <taxon>Pseudomonadati</taxon>
        <taxon>Bacteroidota</taxon>
        <taxon>Flavobacteriia</taxon>
        <taxon>Flavobacteriales</taxon>
        <taxon>Flavobacteriaceae</taxon>
        <taxon>Neptunitalea</taxon>
    </lineage>
</organism>
<dbReference type="Gene3D" id="3.20.20.80">
    <property type="entry name" value="Glycosidases"/>
    <property type="match status" value="1"/>
</dbReference>
<dbReference type="Gene3D" id="2.60.40.1180">
    <property type="entry name" value="Golgi alpha-mannosidase II"/>
    <property type="match status" value="1"/>
</dbReference>
<evidence type="ECO:0000259" key="2">
    <source>
        <dbReference type="SMART" id="SM00642"/>
    </source>
</evidence>
<comment type="caution">
    <text evidence="3">The sequence shown here is derived from an EMBL/GenBank/DDBJ whole genome shotgun (WGS) entry which is preliminary data.</text>
</comment>
<accession>A0ABQ5MGK1</accession>
<feature type="signal peptide" evidence="1">
    <location>
        <begin position="1"/>
        <end position="21"/>
    </location>
</feature>